<reference evidence="1 2" key="1">
    <citation type="submission" date="2024-04" db="EMBL/GenBank/DDBJ databases">
        <authorList>
            <person name="Rising A."/>
            <person name="Reimegard J."/>
            <person name="Sonavane S."/>
            <person name="Akerstrom W."/>
            <person name="Nylinder S."/>
            <person name="Hedman E."/>
            <person name="Kallberg Y."/>
        </authorList>
    </citation>
    <scope>NUCLEOTIDE SEQUENCE [LARGE SCALE GENOMIC DNA]</scope>
</reference>
<name>A0AAV2BIU8_9ARAC</name>
<comment type="caution">
    <text evidence="1">The sequence shown here is derived from an EMBL/GenBank/DDBJ whole genome shotgun (WGS) entry which is preliminary data.</text>
</comment>
<dbReference type="AlphaFoldDB" id="A0AAV2BIU8"/>
<protein>
    <submittedName>
        <fullName evidence="1">Uncharacterized protein</fullName>
    </submittedName>
</protein>
<dbReference type="Proteomes" id="UP001497382">
    <property type="component" value="Unassembled WGS sequence"/>
</dbReference>
<accession>A0AAV2BIU8</accession>
<proteinExistence type="predicted"/>
<feature type="non-terminal residue" evidence="1">
    <location>
        <position position="1"/>
    </location>
</feature>
<gene>
    <name evidence="1" type="ORF">LARSCL_LOCUS19595</name>
</gene>
<sequence>YEHNECGTAAALLSYKFVFLTSDSTLSKKFKKWFAEL</sequence>
<keyword evidence="2" id="KW-1185">Reference proteome</keyword>
<evidence type="ECO:0000313" key="1">
    <source>
        <dbReference type="EMBL" id="CAL1296023.1"/>
    </source>
</evidence>
<organism evidence="1 2">
    <name type="scientific">Larinioides sclopetarius</name>
    <dbReference type="NCBI Taxonomy" id="280406"/>
    <lineage>
        <taxon>Eukaryota</taxon>
        <taxon>Metazoa</taxon>
        <taxon>Ecdysozoa</taxon>
        <taxon>Arthropoda</taxon>
        <taxon>Chelicerata</taxon>
        <taxon>Arachnida</taxon>
        <taxon>Araneae</taxon>
        <taxon>Araneomorphae</taxon>
        <taxon>Entelegynae</taxon>
        <taxon>Araneoidea</taxon>
        <taxon>Araneidae</taxon>
        <taxon>Larinioides</taxon>
    </lineage>
</organism>
<evidence type="ECO:0000313" key="2">
    <source>
        <dbReference type="Proteomes" id="UP001497382"/>
    </source>
</evidence>
<dbReference type="EMBL" id="CAXIEN010000386">
    <property type="protein sequence ID" value="CAL1296023.1"/>
    <property type="molecule type" value="Genomic_DNA"/>
</dbReference>